<name>A0A822Z4A7_NELNU</name>
<evidence type="ECO:0000313" key="2">
    <source>
        <dbReference type="Proteomes" id="UP000607653"/>
    </source>
</evidence>
<proteinExistence type="predicted"/>
<reference evidence="1 2" key="1">
    <citation type="journal article" date="2020" name="Mol. Biol. Evol.">
        <title>Distinct Expression and Methylation Patterns for Genes with Different Fates following a Single Whole-Genome Duplication in Flowering Plants.</title>
        <authorList>
            <person name="Shi T."/>
            <person name="Rahmani R.S."/>
            <person name="Gugger P.F."/>
            <person name="Wang M."/>
            <person name="Li H."/>
            <person name="Zhang Y."/>
            <person name="Li Z."/>
            <person name="Wang Q."/>
            <person name="Van de Peer Y."/>
            <person name="Marchal K."/>
            <person name="Chen J."/>
        </authorList>
    </citation>
    <scope>NUCLEOTIDE SEQUENCE [LARGE SCALE GENOMIC DNA]</scope>
    <source>
        <tissue evidence="1">Leaf</tissue>
    </source>
</reference>
<comment type="caution">
    <text evidence="1">The sequence shown here is derived from an EMBL/GenBank/DDBJ whole genome shotgun (WGS) entry which is preliminary data.</text>
</comment>
<accession>A0A822Z4A7</accession>
<keyword evidence="2" id="KW-1185">Reference proteome</keyword>
<protein>
    <submittedName>
        <fullName evidence="1">Uncharacterized protein</fullName>
    </submittedName>
</protein>
<evidence type="ECO:0000313" key="1">
    <source>
        <dbReference type="EMBL" id="DAD38259.1"/>
    </source>
</evidence>
<dbReference type="Proteomes" id="UP000607653">
    <property type="component" value="Unassembled WGS sequence"/>
</dbReference>
<organism evidence="1 2">
    <name type="scientific">Nelumbo nucifera</name>
    <name type="common">Sacred lotus</name>
    <dbReference type="NCBI Taxonomy" id="4432"/>
    <lineage>
        <taxon>Eukaryota</taxon>
        <taxon>Viridiplantae</taxon>
        <taxon>Streptophyta</taxon>
        <taxon>Embryophyta</taxon>
        <taxon>Tracheophyta</taxon>
        <taxon>Spermatophyta</taxon>
        <taxon>Magnoliopsida</taxon>
        <taxon>Proteales</taxon>
        <taxon>Nelumbonaceae</taxon>
        <taxon>Nelumbo</taxon>
    </lineage>
</organism>
<sequence>MECIAIFEIKMTNCPNSWSIYYNLQTRYQGAGSVWQHQPYKIP</sequence>
<gene>
    <name evidence="1" type="ORF">HUJ06_008900</name>
</gene>
<dbReference type="AlphaFoldDB" id="A0A822Z4A7"/>
<dbReference type="EMBL" id="DUZY01000004">
    <property type="protein sequence ID" value="DAD38259.1"/>
    <property type="molecule type" value="Genomic_DNA"/>
</dbReference>